<evidence type="ECO:0000256" key="2">
    <source>
        <dbReference type="ARBA" id="ARBA00023043"/>
    </source>
</evidence>
<dbReference type="AlphaFoldDB" id="A0A135IAB3"/>
<gene>
    <name evidence="4" type="ORF">ATN88_09265</name>
</gene>
<dbReference type="InterPro" id="IPR036770">
    <property type="entry name" value="Ankyrin_rpt-contain_sf"/>
</dbReference>
<comment type="caution">
    <text evidence="4">The sequence shown here is derived from an EMBL/GenBank/DDBJ whole genome shotgun (WGS) entry which is preliminary data.</text>
</comment>
<evidence type="ECO:0000313" key="5">
    <source>
        <dbReference type="Proteomes" id="UP000070529"/>
    </source>
</evidence>
<sequence length="127" mass="13417">MIEAGADVNAPSGEKGLTPLMLIAIHKKSVHREQHVIEGAEPGEIANLLIAKGAEVNATDTADETALMFAAANNNAAMIGLLIQAGADPLAVASDDRVALDIARENRHDEAEKALRLFTPRKKSEAQ</sequence>
<dbReference type="OrthoDB" id="9812708at2"/>
<evidence type="ECO:0000256" key="3">
    <source>
        <dbReference type="PROSITE-ProRule" id="PRU00023"/>
    </source>
</evidence>
<dbReference type="EMBL" id="LNTY01000025">
    <property type="protein sequence ID" value="KXF82338.1"/>
    <property type="molecule type" value="Genomic_DNA"/>
</dbReference>
<dbReference type="PROSITE" id="PS50088">
    <property type="entry name" value="ANK_REPEAT"/>
    <property type="match status" value="1"/>
</dbReference>
<keyword evidence="2 3" id="KW-0040">ANK repeat</keyword>
<dbReference type="PANTHER" id="PTHR24171">
    <property type="entry name" value="ANKYRIN REPEAT DOMAIN-CONTAINING PROTEIN 39-RELATED"/>
    <property type="match status" value="1"/>
</dbReference>
<reference evidence="4 5" key="1">
    <citation type="submission" date="2015-11" db="EMBL/GenBank/DDBJ databases">
        <title>Genomic Taxonomy of the Vibrionaceae.</title>
        <authorList>
            <person name="Gomez-Gil B."/>
            <person name="Enciso-Ibarra J."/>
        </authorList>
    </citation>
    <scope>NUCLEOTIDE SEQUENCE [LARGE SCALE GENOMIC DNA]</scope>
    <source>
        <strain evidence="4 5">CAIM 912</strain>
    </source>
</reference>
<dbReference type="SUPFAM" id="SSF48403">
    <property type="entry name" value="Ankyrin repeat"/>
    <property type="match status" value="1"/>
</dbReference>
<evidence type="ECO:0000256" key="1">
    <source>
        <dbReference type="ARBA" id="ARBA00022737"/>
    </source>
</evidence>
<dbReference type="SMART" id="SM00248">
    <property type="entry name" value="ANK"/>
    <property type="match status" value="2"/>
</dbReference>
<dbReference type="Pfam" id="PF12796">
    <property type="entry name" value="Ank_2"/>
    <property type="match status" value="1"/>
</dbReference>
<dbReference type="Gene3D" id="1.25.40.20">
    <property type="entry name" value="Ankyrin repeat-containing domain"/>
    <property type="match status" value="1"/>
</dbReference>
<keyword evidence="1" id="KW-0677">Repeat</keyword>
<evidence type="ECO:0000313" key="4">
    <source>
        <dbReference type="EMBL" id="KXF82338.1"/>
    </source>
</evidence>
<protein>
    <submittedName>
        <fullName evidence="4">Uncharacterized protein</fullName>
    </submittedName>
</protein>
<dbReference type="PROSITE" id="PS50297">
    <property type="entry name" value="ANK_REP_REGION"/>
    <property type="match status" value="1"/>
</dbReference>
<feature type="repeat" description="ANK" evidence="3">
    <location>
        <begin position="62"/>
        <end position="94"/>
    </location>
</feature>
<proteinExistence type="predicted"/>
<accession>A0A135IAB3</accession>
<keyword evidence="5" id="KW-1185">Reference proteome</keyword>
<dbReference type="STRING" id="294935.ATN88_09265"/>
<organism evidence="4 5">
    <name type="scientific">Enterovibrio coralii</name>
    <dbReference type="NCBI Taxonomy" id="294935"/>
    <lineage>
        <taxon>Bacteria</taxon>
        <taxon>Pseudomonadati</taxon>
        <taxon>Pseudomonadota</taxon>
        <taxon>Gammaproteobacteria</taxon>
        <taxon>Vibrionales</taxon>
        <taxon>Vibrionaceae</taxon>
        <taxon>Enterovibrio</taxon>
    </lineage>
</organism>
<dbReference type="InterPro" id="IPR002110">
    <property type="entry name" value="Ankyrin_rpt"/>
</dbReference>
<dbReference type="RefSeq" id="WP_067413682.1">
    <property type="nucleotide sequence ID" value="NZ_LNTY01000025.1"/>
</dbReference>
<dbReference type="Proteomes" id="UP000070529">
    <property type="component" value="Unassembled WGS sequence"/>
</dbReference>
<name>A0A135IAB3_9GAMM</name>